<dbReference type="RefSeq" id="WP_254083664.1">
    <property type="nucleotide sequence ID" value="NZ_JAHESE010000005.1"/>
</dbReference>
<reference evidence="4 5" key="1">
    <citation type="submission" date="2021-05" db="EMBL/GenBank/DDBJ databases">
        <title>A Polyphasic approach of four new species of the genus Ohtaekwangia: Ohtaekwangia histidinii sp. nov., Ohtaekwangia cretensis sp. nov., Ohtaekwangia indiensis sp. nov., Ohtaekwangia reichenbachii sp. nov. from diverse environment.</title>
        <authorList>
            <person name="Octaviana S."/>
        </authorList>
    </citation>
    <scope>NUCLEOTIDE SEQUENCE [LARGE SCALE GENOMIC DNA]</scope>
    <source>
        <strain evidence="4 5">PWU5</strain>
    </source>
</reference>
<dbReference type="Gene3D" id="3.40.50.2000">
    <property type="entry name" value="Glycogen Phosphorylase B"/>
    <property type="match status" value="2"/>
</dbReference>
<comment type="caution">
    <text evidence="4">The sequence shown here is derived from an EMBL/GenBank/DDBJ whole genome shotgun (WGS) entry which is preliminary data.</text>
</comment>
<feature type="transmembrane region" description="Helical" evidence="1">
    <location>
        <begin position="84"/>
        <end position="103"/>
    </location>
</feature>
<dbReference type="PANTHER" id="PTHR45947">
    <property type="entry name" value="SULFOQUINOVOSYL TRANSFERASE SQD2"/>
    <property type="match status" value="1"/>
</dbReference>
<feature type="domain" description="Glycosyl transferase family 1" evidence="2">
    <location>
        <begin position="186"/>
        <end position="350"/>
    </location>
</feature>
<proteinExistence type="predicted"/>
<organism evidence="4 5">
    <name type="scientific">Dawidia cretensis</name>
    <dbReference type="NCBI Taxonomy" id="2782350"/>
    <lineage>
        <taxon>Bacteria</taxon>
        <taxon>Pseudomonadati</taxon>
        <taxon>Bacteroidota</taxon>
        <taxon>Cytophagia</taxon>
        <taxon>Cytophagales</taxon>
        <taxon>Chryseotaleaceae</taxon>
        <taxon>Dawidia</taxon>
    </lineage>
</organism>
<feature type="domain" description="Glycosyltransferase subfamily 4-like N-terminal" evidence="3">
    <location>
        <begin position="23"/>
        <end position="170"/>
    </location>
</feature>
<dbReference type="CDD" id="cd03801">
    <property type="entry name" value="GT4_PimA-like"/>
    <property type="match status" value="1"/>
</dbReference>
<dbReference type="GO" id="GO:0016757">
    <property type="term" value="F:glycosyltransferase activity"/>
    <property type="evidence" value="ECO:0007669"/>
    <property type="project" value="InterPro"/>
</dbReference>
<keyword evidence="1" id="KW-0472">Membrane</keyword>
<sequence>MKKKLVYILSFVEKSLPVEWVIENLDRTKYDLSFIMMGKDNTPFTQFLQQQNVPYDVVPYDGKADLLPTFYKIFRILRRTKPHVVHVHLFYAGIIALPAAWLAGVRHRIYTRHYSSYHHDYFKKAVVLDRIINFFSTRLVAISQVVENVLVTREHVAPEKITRIPHGFDFSYFVRRPEEIEAVRIKHGIPTGQHPVVGVISRYTHLKGIQYTIEAFAALRQRYPQAHLVLSNASGDYKEVLSSKLHALPPGSFTEILFEEDVRALYALFDVFVHVPIAPDCEAFGQTYVEALAMRVPSVFTLSGIAREFVEDRVNARVVPYHDAAAISHAIQDLLQNVTLRERVTAQGYEAVTQRFGMPVMIERLDAAYQASSKARI</sequence>
<evidence type="ECO:0000313" key="5">
    <source>
        <dbReference type="Proteomes" id="UP001319080"/>
    </source>
</evidence>
<keyword evidence="1" id="KW-1133">Transmembrane helix</keyword>
<protein>
    <submittedName>
        <fullName evidence="4">Glycosyltransferase family 4 protein</fullName>
    </submittedName>
</protein>
<name>A0AAP2GTB1_9BACT</name>
<dbReference type="AlphaFoldDB" id="A0AAP2GTB1"/>
<evidence type="ECO:0000256" key="1">
    <source>
        <dbReference type="SAM" id="Phobius"/>
    </source>
</evidence>
<keyword evidence="1" id="KW-0812">Transmembrane</keyword>
<dbReference type="Pfam" id="PF00534">
    <property type="entry name" value="Glycos_transf_1"/>
    <property type="match status" value="1"/>
</dbReference>
<evidence type="ECO:0000259" key="2">
    <source>
        <dbReference type="Pfam" id="PF00534"/>
    </source>
</evidence>
<dbReference type="PANTHER" id="PTHR45947:SF3">
    <property type="entry name" value="SULFOQUINOVOSYL TRANSFERASE SQD2"/>
    <property type="match status" value="1"/>
</dbReference>
<evidence type="ECO:0000313" key="4">
    <source>
        <dbReference type="EMBL" id="MBT1708073.1"/>
    </source>
</evidence>
<dbReference type="EMBL" id="JAHESE010000005">
    <property type="protein sequence ID" value="MBT1708073.1"/>
    <property type="molecule type" value="Genomic_DNA"/>
</dbReference>
<dbReference type="Pfam" id="PF13439">
    <property type="entry name" value="Glyco_transf_4"/>
    <property type="match status" value="1"/>
</dbReference>
<dbReference type="Proteomes" id="UP001319080">
    <property type="component" value="Unassembled WGS sequence"/>
</dbReference>
<dbReference type="SUPFAM" id="SSF53756">
    <property type="entry name" value="UDP-Glycosyltransferase/glycogen phosphorylase"/>
    <property type="match status" value="1"/>
</dbReference>
<gene>
    <name evidence="4" type="ORF">KK062_07560</name>
</gene>
<dbReference type="InterPro" id="IPR001296">
    <property type="entry name" value="Glyco_trans_1"/>
</dbReference>
<dbReference type="InterPro" id="IPR028098">
    <property type="entry name" value="Glyco_trans_4-like_N"/>
</dbReference>
<keyword evidence="5" id="KW-1185">Reference proteome</keyword>
<dbReference type="InterPro" id="IPR050194">
    <property type="entry name" value="Glycosyltransferase_grp1"/>
</dbReference>
<evidence type="ECO:0000259" key="3">
    <source>
        <dbReference type="Pfam" id="PF13439"/>
    </source>
</evidence>
<accession>A0AAP2GTB1</accession>